<dbReference type="InterPro" id="IPR002933">
    <property type="entry name" value="Peptidase_M20"/>
</dbReference>
<sequence length="428" mass="46599">MKTSANLRINGTRLWQSLEDLEDMARVGPGVRGGCNRQALTDEDKQGRDLFLSWCEAEGMSVSVDTMGNMFATLTGSEPELDAVAIGSHLDTQPTGGRYDGLLGVLAGLEVVRALRERGIRTRRSITLVNWTNEEGTRFPPAMVSSGVFAGVHTQEWAYQIKDSRGITFGAELERIGYMGTESVGQRRFHAMFEYYIEQGPILEAGNRDIGVVTHGQGLRWIEVALTGKEAHTGSTPMNMRANAGLGMAQITSTVHQVAMDHQPDAVGAVGHVEIFPNSRNVIPGQCIFTIDIRLPDQATLDAMTARIEDEAGAIAATLGLTIEMETVGYFAPVTFDPDCVNLVRSVTEELGLSHQDIISGVGHDACWVNRVPPTTMIMYPCVDGLSHNEDERITLEWAAAGNDVLLHSVIRMAEVSHQGHAAELKQE</sequence>
<dbReference type="NCBIfam" id="TIGR01879">
    <property type="entry name" value="hydantase"/>
    <property type="match status" value="1"/>
</dbReference>
<dbReference type="InterPro" id="IPR010158">
    <property type="entry name" value="Amidase_Cbmase"/>
</dbReference>
<dbReference type="EMBL" id="JACOQL010000009">
    <property type="protein sequence ID" value="MBC9248558.1"/>
    <property type="molecule type" value="Genomic_DNA"/>
</dbReference>
<proteinExistence type="inferred from homology"/>
<dbReference type="SUPFAM" id="SSF55031">
    <property type="entry name" value="Bacterial exopeptidase dimerisation domain"/>
    <property type="match status" value="1"/>
</dbReference>
<dbReference type="CDD" id="cd03884">
    <property type="entry name" value="M20_bAS"/>
    <property type="match status" value="1"/>
</dbReference>
<evidence type="ECO:0000256" key="3">
    <source>
        <dbReference type="PIRSR" id="PIRSR001235-1"/>
    </source>
</evidence>
<feature type="binding site" evidence="3">
    <location>
        <position position="89"/>
    </location>
    <ligand>
        <name>Zn(2+)</name>
        <dbReference type="ChEBI" id="CHEBI:29105"/>
        <label>1</label>
    </ligand>
</feature>
<keyword evidence="3" id="KW-0479">Metal-binding</keyword>
<dbReference type="Pfam" id="PF01546">
    <property type="entry name" value="Peptidase_M20"/>
    <property type="match status" value="1"/>
</dbReference>
<evidence type="ECO:0000256" key="2">
    <source>
        <dbReference type="ARBA" id="ARBA00022801"/>
    </source>
</evidence>
<protein>
    <submittedName>
        <fullName evidence="5">Zn-dependent hydrolase</fullName>
    </submittedName>
</protein>
<dbReference type="AlphaFoldDB" id="A0A926JER3"/>
<evidence type="ECO:0000313" key="5">
    <source>
        <dbReference type="EMBL" id="MBC9248558.1"/>
    </source>
</evidence>
<keyword evidence="3" id="KW-0862">Zinc</keyword>
<comment type="caution">
    <text evidence="5">The sequence shown here is derived from an EMBL/GenBank/DDBJ whole genome shotgun (WGS) entry which is preliminary data.</text>
</comment>
<dbReference type="PANTHER" id="PTHR32494:SF5">
    <property type="entry name" value="ALLANTOATE AMIDOHYDROLASE"/>
    <property type="match status" value="1"/>
</dbReference>
<dbReference type="PANTHER" id="PTHR32494">
    <property type="entry name" value="ALLANTOATE DEIMINASE-RELATED"/>
    <property type="match status" value="1"/>
</dbReference>
<dbReference type="Proteomes" id="UP000608594">
    <property type="component" value="Unassembled WGS sequence"/>
</dbReference>
<feature type="binding site" evidence="3">
    <location>
        <position position="388"/>
    </location>
    <ligand>
        <name>Zn(2+)</name>
        <dbReference type="ChEBI" id="CHEBI:29105"/>
        <label>2</label>
    </ligand>
</feature>
<feature type="domain" description="Peptidase M20 dimerisation" evidence="4">
    <location>
        <begin position="217"/>
        <end position="315"/>
    </location>
</feature>
<evidence type="ECO:0000256" key="1">
    <source>
        <dbReference type="ARBA" id="ARBA00006153"/>
    </source>
</evidence>
<reference evidence="5" key="1">
    <citation type="submission" date="2020-08" db="EMBL/GenBank/DDBJ databases">
        <title>Paracoccus amoyensis sp. nov., isolated from the surface seawater at coast of Xiamen, Fujian.</title>
        <authorList>
            <person name="Lyu L."/>
        </authorList>
    </citation>
    <scope>NUCLEOTIDE SEQUENCE</scope>
    <source>
        <strain evidence="5">11-3</strain>
    </source>
</reference>
<dbReference type="SUPFAM" id="SSF53187">
    <property type="entry name" value="Zn-dependent exopeptidases"/>
    <property type="match status" value="1"/>
</dbReference>
<gene>
    <name evidence="5" type="ORF">H4P12_18000</name>
</gene>
<dbReference type="NCBIfam" id="NF006769">
    <property type="entry name" value="PRK09290.1-3"/>
    <property type="match status" value="1"/>
</dbReference>
<keyword evidence="6" id="KW-1185">Reference proteome</keyword>
<name>A0A926JER3_9RHOB</name>
<evidence type="ECO:0000259" key="4">
    <source>
        <dbReference type="Pfam" id="PF07687"/>
    </source>
</evidence>
<comment type="cofactor">
    <cofactor evidence="3">
        <name>Zn(2+)</name>
        <dbReference type="ChEBI" id="CHEBI:29105"/>
    </cofactor>
    <text evidence="3">Binds 2 Zn(2+) ions per subunit.</text>
</comment>
<feature type="binding site" evidence="3">
    <location>
        <position position="100"/>
    </location>
    <ligand>
        <name>Zn(2+)</name>
        <dbReference type="ChEBI" id="CHEBI:29105"/>
        <label>2</label>
    </ligand>
</feature>
<feature type="binding site" evidence="3">
    <location>
        <position position="135"/>
    </location>
    <ligand>
        <name>Zn(2+)</name>
        <dbReference type="ChEBI" id="CHEBI:29105"/>
        <label>2</label>
    </ligand>
</feature>
<dbReference type="InterPro" id="IPR011650">
    <property type="entry name" value="Peptidase_M20_dimer"/>
</dbReference>
<dbReference type="Gene3D" id="3.40.630.10">
    <property type="entry name" value="Zn peptidases"/>
    <property type="match status" value="1"/>
</dbReference>
<dbReference type="InterPro" id="IPR036264">
    <property type="entry name" value="Bact_exopeptidase_dim_dom"/>
</dbReference>
<dbReference type="GO" id="GO:0016813">
    <property type="term" value="F:hydrolase activity, acting on carbon-nitrogen (but not peptide) bonds, in linear amidines"/>
    <property type="evidence" value="ECO:0007669"/>
    <property type="project" value="InterPro"/>
</dbReference>
<accession>A0A926JER3</accession>
<dbReference type="Gene3D" id="3.30.70.360">
    <property type="match status" value="1"/>
</dbReference>
<evidence type="ECO:0000313" key="6">
    <source>
        <dbReference type="Proteomes" id="UP000608594"/>
    </source>
</evidence>
<dbReference type="PIRSF" id="PIRSF001235">
    <property type="entry name" value="Amidase_carbamoylase"/>
    <property type="match status" value="1"/>
</dbReference>
<comment type="similarity">
    <text evidence="1">Belongs to the peptidase M20 family.</text>
</comment>
<organism evidence="5 6">
    <name type="scientific">Paracoccus amoyensis</name>
    <dbReference type="NCBI Taxonomy" id="2760093"/>
    <lineage>
        <taxon>Bacteria</taxon>
        <taxon>Pseudomonadati</taxon>
        <taxon>Pseudomonadota</taxon>
        <taxon>Alphaproteobacteria</taxon>
        <taxon>Rhodobacterales</taxon>
        <taxon>Paracoccaceae</taxon>
        <taxon>Paracoccus</taxon>
    </lineage>
</organism>
<feature type="binding site" evidence="3">
    <location>
        <position position="100"/>
    </location>
    <ligand>
        <name>Zn(2+)</name>
        <dbReference type="ChEBI" id="CHEBI:29105"/>
        <label>1</label>
    </ligand>
</feature>
<keyword evidence="2 5" id="KW-0378">Hydrolase</keyword>
<dbReference type="Pfam" id="PF07687">
    <property type="entry name" value="M20_dimer"/>
    <property type="match status" value="1"/>
</dbReference>
<dbReference type="GO" id="GO:0046872">
    <property type="term" value="F:metal ion binding"/>
    <property type="evidence" value="ECO:0007669"/>
    <property type="project" value="UniProtKB-KW"/>
</dbReference>